<keyword evidence="2" id="KW-1003">Cell membrane</keyword>
<comment type="caution">
    <text evidence="4">The sequence shown here is derived from an EMBL/GenBank/DDBJ whole genome shotgun (WGS) entry which is preliminary data.</text>
</comment>
<protein>
    <submittedName>
        <fullName evidence="4">Uncharacterized protein</fullName>
    </submittedName>
</protein>
<keyword evidence="5" id="KW-1185">Reference proteome</keyword>
<keyword evidence="2" id="KW-0997">Cell inner membrane</keyword>
<evidence type="ECO:0000256" key="2">
    <source>
        <dbReference type="ARBA" id="ARBA00022519"/>
    </source>
</evidence>
<evidence type="ECO:0000256" key="1">
    <source>
        <dbReference type="ARBA" id="ARBA00022448"/>
    </source>
</evidence>
<keyword evidence="3" id="KW-0472">Membrane</keyword>
<dbReference type="EMBL" id="JAHQCW010000001">
    <property type="protein sequence ID" value="MBU9734987.1"/>
    <property type="molecule type" value="Genomic_DNA"/>
</dbReference>
<dbReference type="PANTHER" id="PTHR32196">
    <property type="entry name" value="ABC TRANSPORTER PERMEASE PROTEIN YPHD-RELATED-RELATED"/>
    <property type="match status" value="1"/>
</dbReference>
<name>A0A949N955_9FIRM</name>
<feature type="transmembrane region" description="Helical" evidence="3">
    <location>
        <begin position="72"/>
        <end position="90"/>
    </location>
</feature>
<proteinExistence type="predicted"/>
<dbReference type="GO" id="GO:0005886">
    <property type="term" value="C:plasma membrane"/>
    <property type="evidence" value="ECO:0007669"/>
    <property type="project" value="TreeGrafter"/>
</dbReference>
<feature type="transmembrane region" description="Helical" evidence="3">
    <location>
        <begin position="41"/>
        <end position="60"/>
    </location>
</feature>
<keyword evidence="3" id="KW-1133">Transmembrane helix</keyword>
<evidence type="ECO:0000313" key="4">
    <source>
        <dbReference type="EMBL" id="MBU9734987.1"/>
    </source>
</evidence>
<organism evidence="4 5">
    <name type="scientific">Diplocloster agilis</name>
    <dbReference type="NCBI Taxonomy" id="2850323"/>
    <lineage>
        <taxon>Bacteria</taxon>
        <taxon>Bacillati</taxon>
        <taxon>Bacillota</taxon>
        <taxon>Clostridia</taxon>
        <taxon>Lachnospirales</taxon>
        <taxon>Lachnospiraceae</taxon>
        <taxon>Diplocloster</taxon>
    </lineage>
</organism>
<sequence>MIIGCASIVFLGRVGQATSSTGTNFEFSAITGCIVGGTSTLGGSGTIIGAIIGTIMMASLDNGMSLLNLGTTYQYLIKGLVLLGAVAIDISSKRK</sequence>
<keyword evidence="1" id="KW-0813">Transport</keyword>
<accession>A0A949N955</accession>
<dbReference type="Proteomes" id="UP000712157">
    <property type="component" value="Unassembled WGS sequence"/>
</dbReference>
<keyword evidence="3" id="KW-0812">Transmembrane</keyword>
<evidence type="ECO:0000256" key="3">
    <source>
        <dbReference type="SAM" id="Phobius"/>
    </source>
</evidence>
<reference evidence="4" key="1">
    <citation type="submission" date="2021-06" db="EMBL/GenBank/DDBJ databases">
        <title>Description of novel taxa of the family Lachnospiraceae.</title>
        <authorList>
            <person name="Chaplin A.V."/>
            <person name="Sokolova S.R."/>
            <person name="Pikina A.P."/>
            <person name="Korzhanova M."/>
            <person name="Belova V."/>
            <person name="Korostin D."/>
            <person name="Efimov B.A."/>
        </authorList>
    </citation>
    <scope>NUCLEOTIDE SEQUENCE</scope>
    <source>
        <strain evidence="4">ASD5720</strain>
    </source>
</reference>
<gene>
    <name evidence="4" type="ORF">KTH89_00465</name>
</gene>
<evidence type="ECO:0000313" key="5">
    <source>
        <dbReference type="Proteomes" id="UP000712157"/>
    </source>
</evidence>
<dbReference type="PANTHER" id="PTHR32196:SF32">
    <property type="entry name" value="XYLOSE TRANSPORT SYSTEM PERMEASE PROTEIN XYLH"/>
    <property type="match status" value="1"/>
</dbReference>
<dbReference type="AlphaFoldDB" id="A0A949N955"/>